<reference evidence="2 3" key="1">
    <citation type="journal article" date="2021" name="Sci. Rep.">
        <title>The genome of the diatom Chaetoceros tenuissimus carries an ancient integrated fragment of an extant virus.</title>
        <authorList>
            <person name="Hongo Y."/>
            <person name="Kimura K."/>
            <person name="Takaki Y."/>
            <person name="Yoshida Y."/>
            <person name="Baba S."/>
            <person name="Kobayashi G."/>
            <person name="Nagasaki K."/>
            <person name="Hano T."/>
            <person name="Tomaru Y."/>
        </authorList>
    </citation>
    <scope>NUCLEOTIDE SEQUENCE [LARGE SCALE GENOMIC DNA]</scope>
    <source>
        <strain evidence="2 3">NIES-3715</strain>
    </source>
</reference>
<feature type="compositionally biased region" description="Basic residues" evidence="1">
    <location>
        <begin position="1"/>
        <end position="15"/>
    </location>
</feature>
<sequence>MGKKSKRRTGKRNKQKAASICDEATKKGEESLRQQVDDVLTFASFDTLANLSNIEEEQFYEFMIWSLVTKSI</sequence>
<comment type="caution">
    <text evidence="2">The sequence shown here is derived from an EMBL/GenBank/DDBJ whole genome shotgun (WGS) entry which is preliminary data.</text>
</comment>
<accession>A0AAD3CR97</accession>
<evidence type="ECO:0000256" key="1">
    <source>
        <dbReference type="SAM" id="MobiDB-lite"/>
    </source>
</evidence>
<dbReference type="AlphaFoldDB" id="A0AAD3CR97"/>
<feature type="region of interest" description="Disordered" evidence="1">
    <location>
        <begin position="1"/>
        <end position="27"/>
    </location>
</feature>
<dbReference type="EMBL" id="BLLK01000038">
    <property type="protein sequence ID" value="GFH49395.1"/>
    <property type="molecule type" value="Genomic_DNA"/>
</dbReference>
<gene>
    <name evidence="2" type="ORF">CTEN210_05871</name>
</gene>
<protein>
    <submittedName>
        <fullName evidence="2">Uncharacterized protein</fullName>
    </submittedName>
</protein>
<organism evidence="2 3">
    <name type="scientific">Chaetoceros tenuissimus</name>
    <dbReference type="NCBI Taxonomy" id="426638"/>
    <lineage>
        <taxon>Eukaryota</taxon>
        <taxon>Sar</taxon>
        <taxon>Stramenopiles</taxon>
        <taxon>Ochrophyta</taxon>
        <taxon>Bacillariophyta</taxon>
        <taxon>Coscinodiscophyceae</taxon>
        <taxon>Chaetocerotophycidae</taxon>
        <taxon>Chaetocerotales</taxon>
        <taxon>Chaetocerotaceae</taxon>
        <taxon>Chaetoceros</taxon>
    </lineage>
</organism>
<proteinExistence type="predicted"/>
<evidence type="ECO:0000313" key="3">
    <source>
        <dbReference type="Proteomes" id="UP001054902"/>
    </source>
</evidence>
<evidence type="ECO:0000313" key="2">
    <source>
        <dbReference type="EMBL" id="GFH49395.1"/>
    </source>
</evidence>
<keyword evidence="3" id="KW-1185">Reference proteome</keyword>
<name>A0AAD3CR97_9STRA</name>
<dbReference type="Proteomes" id="UP001054902">
    <property type="component" value="Unassembled WGS sequence"/>
</dbReference>